<dbReference type="Gene3D" id="2.10.260.10">
    <property type="match status" value="1"/>
</dbReference>
<gene>
    <name evidence="2" type="ORF">COY59_03195</name>
</gene>
<feature type="domain" description="SpoVT-AbrB" evidence="1">
    <location>
        <begin position="6"/>
        <end position="53"/>
    </location>
</feature>
<name>A0A2M7RRM6_9BACT</name>
<dbReference type="SUPFAM" id="SSF89447">
    <property type="entry name" value="AbrB/MazE/MraZ-like"/>
    <property type="match status" value="1"/>
</dbReference>
<dbReference type="EMBL" id="PFMK01000054">
    <property type="protein sequence ID" value="PIZ02735.1"/>
    <property type="molecule type" value="Genomic_DNA"/>
</dbReference>
<dbReference type="SMART" id="SM00966">
    <property type="entry name" value="SpoVT_AbrB"/>
    <property type="match status" value="1"/>
</dbReference>
<evidence type="ECO:0000259" key="1">
    <source>
        <dbReference type="SMART" id="SM00966"/>
    </source>
</evidence>
<dbReference type="Proteomes" id="UP000231069">
    <property type="component" value="Unassembled WGS sequence"/>
</dbReference>
<comment type="caution">
    <text evidence="2">The sequence shown here is derived from an EMBL/GenBank/DDBJ whole genome shotgun (WGS) entry which is preliminary data.</text>
</comment>
<protein>
    <recommendedName>
        <fullName evidence="1">SpoVT-AbrB domain-containing protein</fullName>
    </recommendedName>
</protein>
<dbReference type="Pfam" id="PF04014">
    <property type="entry name" value="MazE_antitoxin"/>
    <property type="match status" value="1"/>
</dbReference>
<dbReference type="InterPro" id="IPR007159">
    <property type="entry name" value="SpoVT-AbrB_dom"/>
</dbReference>
<proteinExistence type="predicted"/>
<evidence type="ECO:0000313" key="2">
    <source>
        <dbReference type="EMBL" id="PIZ02735.1"/>
    </source>
</evidence>
<dbReference type="AlphaFoldDB" id="A0A2M7RRM6"/>
<dbReference type="GO" id="GO:0003677">
    <property type="term" value="F:DNA binding"/>
    <property type="evidence" value="ECO:0007669"/>
    <property type="project" value="InterPro"/>
</dbReference>
<accession>A0A2M7RRM6</accession>
<dbReference type="InterPro" id="IPR037914">
    <property type="entry name" value="SpoVT-AbrB_sf"/>
</dbReference>
<sequence>MRQKIIKVGNSAAVTLPASFIREGNLKIGDEVLVETMPRYQAALIKPKKADKILRLSPEFFSWLDRISREYEEVIKELANR</sequence>
<evidence type="ECO:0000313" key="3">
    <source>
        <dbReference type="Proteomes" id="UP000231069"/>
    </source>
</evidence>
<reference evidence="3" key="1">
    <citation type="submission" date="2017-09" db="EMBL/GenBank/DDBJ databases">
        <title>Depth-based differentiation of microbial function through sediment-hosted aquifers and enrichment of novel symbionts in the deep terrestrial subsurface.</title>
        <authorList>
            <person name="Probst A.J."/>
            <person name="Ladd B."/>
            <person name="Jarett J.K."/>
            <person name="Geller-Mcgrath D.E."/>
            <person name="Sieber C.M.K."/>
            <person name="Emerson J.B."/>
            <person name="Anantharaman K."/>
            <person name="Thomas B.C."/>
            <person name="Malmstrom R."/>
            <person name="Stieglmeier M."/>
            <person name="Klingl A."/>
            <person name="Woyke T."/>
            <person name="Ryan C.M."/>
            <person name="Banfield J.F."/>
        </authorList>
    </citation>
    <scope>NUCLEOTIDE SEQUENCE [LARGE SCALE GENOMIC DNA]</scope>
</reference>
<organism evidence="2 3">
    <name type="scientific">Candidatus Gottesmanbacteria bacterium CG_4_10_14_0_8_um_filter_37_24</name>
    <dbReference type="NCBI Taxonomy" id="1974574"/>
    <lineage>
        <taxon>Bacteria</taxon>
        <taxon>Candidatus Gottesmaniibacteriota</taxon>
    </lineage>
</organism>